<dbReference type="PROSITE" id="PS00028">
    <property type="entry name" value="ZINC_FINGER_C2H2_1"/>
    <property type="match status" value="1"/>
</dbReference>
<dbReference type="Proteomes" id="UP000236664">
    <property type="component" value="Unassembled WGS sequence"/>
</dbReference>
<dbReference type="AlphaFoldDB" id="A0A2K0USQ0"/>
<evidence type="ECO:0000256" key="1">
    <source>
        <dbReference type="SAM" id="MobiDB-lite"/>
    </source>
</evidence>
<dbReference type="InterPro" id="IPR022698">
    <property type="entry name" value="OrsD"/>
</dbReference>
<protein>
    <recommendedName>
        <fullName evidence="2">C2H2-type domain-containing protein</fullName>
    </recommendedName>
</protein>
<evidence type="ECO:0000313" key="3">
    <source>
        <dbReference type="EMBL" id="PNP60783.1"/>
    </source>
</evidence>
<feature type="domain" description="C2H2-type" evidence="2">
    <location>
        <begin position="89"/>
        <end position="110"/>
    </location>
</feature>
<dbReference type="SMART" id="SM00355">
    <property type="entry name" value="ZnF_C2H2"/>
    <property type="match status" value="2"/>
</dbReference>
<feature type="region of interest" description="Disordered" evidence="1">
    <location>
        <begin position="158"/>
        <end position="178"/>
    </location>
</feature>
<organism evidence="3 4">
    <name type="scientific">Gibberella nygamai</name>
    <name type="common">Bean root rot disease fungus</name>
    <name type="synonym">Fusarium nygamai</name>
    <dbReference type="NCBI Taxonomy" id="42673"/>
    <lineage>
        <taxon>Eukaryota</taxon>
        <taxon>Fungi</taxon>
        <taxon>Dikarya</taxon>
        <taxon>Ascomycota</taxon>
        <taxon>Pezizomycotina</taxon>
        <taxon>Sordariomycetes</taxon>
        <taxon>Hypocreomycetidae</taxon>
        <taxon>Hypocreales</taxon>
        <taxon>Nectriaceae</taxon>
        <taxon>Fusarium</taxon>
        <taxon>Fusarium fujikuroi species complex</taxon>
    </lineage>
</organism>
<comment type="caution">
    <text evidence="3">The sequence shown here is derived from an EMBL/GenBank/DDBJ whole genome shotgun (WGS) entry which is preliminary data.</text>
</comment>
<accession>A0A2K0USQ0</accession>
<keyword evidence="4" id="KW-1185">Reference proteome</keyword>
<dbReference type="STRING" id="42673.A0A2K0USQ0"/>
<dbReference type="InterPro" id="IPR013087">
    <property type="entry name" value="Znf_C2H2_type"/>
</dbReference>
<evidence type="ECO:0000313" key="4">
    <source>
        <dbReference type="Proteomes" id="UP000236664"/>
    </source>
</evidence>
<evidence type="ECO:0000259" key="2">
    <source>
        <dbReference type="PROSITE" id="PS00028"/>
    </source>
</evidence>
<reference evidence="3 4" key="1">
    <citation type="submission" date="2017-06" db="EMBL/GenBank/DDBJ databases">
        <title>Genome of Fusarium nygamai isolate CS10214.</title>
        <authorList>
            <person name="Gardiner D.M."/>
            <person name="Obanor F."/>
            <person name="Kazan K."/>
        </authorList>
    </citation>
    <scope>NUCLEOTIDE SEQUENCE [LARGE SCALE GENOMIC DNA]</scope>
    <source>
        <strain evidence="3 4">CS10214</strain>
    </source>
</reference>
<feature type="compositionally biased region" description="Acidic residues" evidence="1">
    <location>
        <begin position="343"/>
        <end position="353"/>
    </location>
</feature>
<feature type="region of interest" description="Disordered" evidence="1">
    <location>
        <begin position="327"/>
        <end position="377"/>
    </location>
</feature>
<dbReference type="EMBL" id="MTQA01000340">
    <property type="protein sequence ID" value="PNP60783.1"/>
    <property type="molecule type" value="Genomic_DNA"/>
</dbReference>
<name>A0A2K0USQ0_GIBNY</name>
<sequence length="714" mass="82179">MEPFVHLPEYPFAICQKCKVGFITSEVANHLKRKHGNISQKERQRIKQAVATCEGVAKDQAELQGWILPPPTISPNPYIKPPQEDGLGCDDCPYVVRDIQQMQKHHREQHGWVNHQKRGGRHRAQQEQPPVPWRRGVCCQQICHWGHGKRWFEVGRHSGVEGGTTRGKRPQEEEAGEADELQSRAEFLNKIQQEDREQFESEANARIQAANDKWEAERWLNRCGWPRYLEGVERDELRALLQPIGDDEPVLQRMWEIFEQVLDEAYTATSRCFPGTAELFEIGRREASITTDKPFQGLMEPDSWERYKAWWKTLMSIWKRLESWHDGREGGRSDNNSNHSDDSSNDSSDDSSDDSSGYGVSETDRSDHSSARGQRPSYRMTIRQEELWKAFDKGVTQVVNGTDRDSQYTPERLQRDCLDVVVQFLDHPFKNGDHYESIVIGALAIMGFDREGGGWVPAINYTPIYSAVIKVARYLVLYQSMLERDRQKAQLRQWMGERQAEEEAEGLFRIVRDKVQRFMTRIPEGAGVDPTPMNWIINTRTYGKQIRYTTPGTERIDWRGDQIIHGQVRITMGEISDMLHSLTIEARRTLVRLAMGKIEPKRTPVQSTVGDIEGGGDEEEDDIALPRIPWSKIEDRHGESALGHSFIKDEENQSWITAGEGWTRQQIISSSARYNAWISKPSPDEEASEACPYKERAVRAYSQMEASRRGQPRF</sequence>
<dbReference type="Pfam" id="PF12013">
    <property type="entry name" value="OrsD"/>
    <property type="match status" value="1"/>
</dbReference>
<dbReference type="OrthoDB" id="5244177at2759"/>
<gene>
    <name evidence="3" type="ORF">FNYG_14486</name>
</gene>
<proteinExistence type="predicted"/>